<sequence>MTTPDPTPPAIFQNPLYLHPSDGPGSLTVQEKLSGVNNYRAWRRAIEIGLSTKRKLGFIKGTVMRSTTDPNLAELWDTCNNMVICWLMGSVSESIARSIMFVGTASEIWQQLERRFSLSDGSRKYKLKKDTYEITQSGGSIGEYYTRMKCVWEELDNLNILPVIGNVTNEVSVFLTALSKQKEEQRFFQFLNGLDEHYSHQRSQILMITPLPNVENACSLLQQEESQRMLFGGTSGVSNVEATTLYGKGSGTKDKCGICGFKWHSLERCWEKVGYPTWHAKYKPPQQRQQYKNGNNQVKNQGVARTAAHVESGSISFTPQQFEQLLKSVQQMKGFNSADEELDHQFVAGIVACFNSQLDLLEHLENWIYDSGA</sequence>
<dbReference type="InterPro" id="IPR029472">
    <property type="entry name" value="Copia-like_N"/>
</dbReference>
<dbReference type="AlphaFoldDB" id="A0A2U1LIP4"/>
<evidence type="ECO:0000313" key="3">
    <source>
        <dbReference type="Proteomes" id="UP000245207"/>
    </source>
</evidence>
<organism evidence="2 3">
    <name type="scientific">Artemisia annua</name>
    <name type="common">Sweet wormwood</name>
    <dbReference type="NCBI Taxonomy" id="35608"/>
    <lineage>
        <taxon>Eukaryota</taxon>
        <taxon>Viridiplantae</taxon>
        <taxon>Streptophyta</taxon>
        <taxon>Embryophyta</taxon>
        <taxon>Tracheophyta</taxon>
        <taxon>Spermatophyta</taxon>
        <taxon>Magnoliopsida</taxon>
        <taxon>eudicotyledons</taxon>
        <taxon>Gunneridae</taxon>
        <taxon>Pentapetalae</taxon>
        <taxon>asterids</taxon>
        <taxon>campanulids</taxon>
        <taxon>Asterales</taxon>
        <taxon>Asteraceae</taxon>
        <taxon>Asteroideae</taxon>
        <taxon>Anthemideae</taxon>
        <taxon>Artemisiinae</taxon>
        <taxon>Artemisia</taxon>
    </lineage>
</organism>
<dbReference type="Pfam" id="PF14244">
    <property type="entry name" value="Retrotran_gag_3"/>
    <property type="match status" value="1"/>
</dbReference>
<proteinExistence type="predicted"/>
<gene>
    <name evidence="2" type="ORF">CTI12_AA486840</name>
</gene>
<dbReference type="PANTHER" id="PTHR37610:SF6">
    <property type="entry name" value="GAG-POLYPEPTIDE OF LTR COPIA-TYPE-RELATED"/>
    <property type="match status" value="1"/>
</dbReference>
<evidence type="ECO:0000259" key="1">
    <source>
        <dbReference type="Pfam" id="PF14244"/>
    </source>
</evidence>
<evidence type="ECO:0000313" key="2">
    <source>
        <dbReference type="EMBL" id="PWA48864.1"/>
    </source>
</evidence>
<accession>A0A2U1LIP4</accession>
<name>A0A2U1LIP4_ARTAN</name>
<dbReference type="OrthoDB" id="5544992at2759"/>
<dbReference type="EMBL" id="PKPP01009183">
    <property type="protein sequence ID" value="PWA48864.1"/>
    <property type="molecule type" value="Genomic_DNA"/>
</dbReference>
<keyword evidence="3" id="KW-1185">Reference proteome</keyword>
<dbReference type="Proteomes" id="UP000245207">
    <property type="component" value="Unassembled WGS sequence"/>
</dbReference>
<comment type="caution">
    <text evidence="2">The sequence shown here is derived from an EMBL/GenBank/DDBJ whole genome shotgun (WGS) entry which is preliminary data.</text>
</comment>
<reference evidence="2 3" key="1">
    <citation type="journal article" date="2018" name="Mol. Plant">
        <title>The genome of Artemisia annua provides insight into the evolution of Asteraceae family and artemisinin biosynthesis.</title>
        <authorList>
            <person name="Shen Q."/>
            <person name="Zhang L."/>
            <person name="Liao Z."/>
            <person name="Wang S."/>
            <person name="Yan T."/>
            <person name="Shi P."/>
            <person name="Liu M."/>
            <person name="Fu X."/>
            <person name="Pan Q."/>
            <person name="Wang Y."/>
            <person name="Lv Z."/>
            <person name="Lu X."/>
            <person name="Zhang F."/>
            <person name="Jiang W."/>
            <person name="Ma Y."/>
            <person name="Chen M."/>
            <person name="Hao X."/>
            <person name="Li L."/>
            <person name="Tang Y."/>
            <person name="Lv G."/>
            <person name="Zhou Y."/>
            <person name="Sun X."/>
            <person name="Brodelius P.E."/>
            <person name="Rose J.K.C."/>
            <person name="Tang K."/>
        </authorList>
    </citation>
    <scope>NUCLEOTIDE SEQUENCE [LARGE SCALE GENOMIC DNA]</scope>
    <source>
        <strain evidence="3">cv. Huhao1</strain>
        <tissue evidence="2">Leaf</tissue>
    </source>
</reference>
<dbReference type="PANTHER" id="PTHR37610">
    <property type="entry name" value="CCHC-TYPE DOMAIN-CONTAINING PROTEIN"/>
    <property type="match status" value="1"/>
</dbReference>
<protein>
    <recommendedName>
        <fullName evidence="1">Retrotransposon Copia-like N-terminal domain-containing protein</fullName>
    </recommendedName>
</protein>
<feature type="domain" description="Retrotransposon Copia-like N-terminal" evidence="1">
    <location>
        <begin position="19"/>
        <end position="64"/>
    </location>
</feature>